<dbReference type="PROSITE" id="PS51371">
    <property type="entry name" value="CBS"/>
    <property type="match status" value="2"/>
</dbReference>
<evidence type="ECO:0000259" key="13">
    <source>
        <dbReference type="PROSITE" id="PS51846"/>
    </source>
</evidence>
<dbReference type="PROSITE" id="PS51846">
    <property type="entry name" value="CNNM"/>
    <property type="match status" value="1"/>
</dbReference>
<protein>
    <recommendedName>
        <fullName evidence="16">Magnesium and cobalt efflux protein CorC</fullName>
    </recommendedName>
</protein>
<keyword evidence="5" id="KW-0677">Repeat</keyword>
<accession>A0A6A7RR99</accession>
<keyword evidence="4 10" id="KW-0812">Transmembrane</keyword>
<dbReference type="Proteomes" id="UP000342300">
    <property type="component" value="Unassembled WGS sequence"/>
</dbReference>
<dbReference type="EMBL" id="PDHS01000113">
    <property type="protein sequence ID" value="MQM29978.1"/>
    <property type="molecule type" value="Genomic_DNA"/>
</dbReference>
<dbReference type="InterPro" id="IPR016169">
    <property type="entry name" value="FAD-bd_PCMH_sub2"/>
</dbReference>
<evidence type="ECO:0000313" key="15">
    <source>
        <dbReference type="Proteomes" id="UP000342300"/>
    </source>
</evidence>
<dbReference type="PANTHER" id="PTHR22777">
    <property type="entry name" value="HEMOLYSIN-RELATED"/>
    <property type="match status" value="1"/>
</dbReference>
<reference evidence="14 15" key="1">
    <citation type="submission" date="2017-09" db="EMBL/GenBank/DDBJ databases">
        <title>Metagenomic Analysis Reveals Denitrifying Candidatus Accumulibacter and Flanking Population as a Source of N2O.</title>
        <authorList>
            <person name="Gao H."/>
            <person name="Mao Y."/>
            <person name="Zhao X."/>
            <person name="Liu W.-T."/>
            <person name="Zhang T."/>
            <person name="Wells G."/>
        </authorList>
    </citation>
    <scope>NUCLEOTIDE SEQUENCE [LARGE SCALE GENOMIC DNA]</scope>
    <source>
        <strain evidence="14">CANDO_2_IC</strain>
    </source>
</reference>
<feature type="domain" description="CBS" evidence="12">
    <location>
        <begin position="225"/>
        <end position="287"/>
    </location>
</feature>
<dbReference type="AlphaFoldDB" id="A0A6A7RR99"/>
<evidence type="ECO:0000313" key="14">
    <source>
        <dbReference type="EMBL" id="MQM29978.1"/>
    </source>
</evidence>
<dbReference type="InterPro" id="IPR000644">
    <property type="entry name" value="CBS_dom"/>
</dbReference>
<evidence type="ECO:0000256" key="2">
    <source>
        <dbReference type="ARBA" id="ARBA00006337"/>
    </source>
</evidence>
<evidence type="ECO:0000256" key="3">
    <source>
        <dbReference type="ARBA" id="ARBA00022475"/>
    </source>
</evidence>
<evidence type="ECO:0000256" key="9">
    <source>
        <dbReference type="PROSITE-ProRule" id="PRU00703"/>
    </source>
</evidence>
<dbReference type="SMART" id="SM01091">
    <property type="entry name" value="CorC_HlyC"/>
    <property type="match status" value="1"/>
</dbReference>
<dbReference type="InterPro" id="IPR036318">
    <property type="entry name" value="FAD-bd_PCMH-like_sf"/>
</dbReference>
<organism evidence="14 15">
    <name type="scientific">Candidatus Accumulibacter phosphatis</name>
    <dbReference type="NCBI Taxonomy" id="327160"/>
    <lineage>
        <taxon>Bacteria</taxon>
        <taxon>Pseudomonadati</taxon>
        <taxon>Pseudomonadota</taxon>
        <taxon>Betaproteobacteria</taxon>
        <taxon>Candidatus Accumulibacter</taxon>
    </lineage>
</organism>
<sequence>MDWLRETVDLINLSEIDWDLTIRILIQCVLFCFSAFFSGSETALFSLSRIDLQKLRNSRSPHSESIHAMLDEPRRLIVSLLCGNELVNIAAAANMTMILVIVFGEKDAGWINIVIMVPLLLLFGEVTPKTIAVNAPVKFASLLTARFLPKWIFIVTPLRDVVRLVADRVTTFVVGEHVDRENILKPDELRTLMADSEETGVIEASERVLIDKVLESAETDVARIMTPGPRIRFLDADLPIEELIERFRGYRHPRVPVYRGHWDNVIGFLHAEDLLRRVRVDGDISKIELPEILKPAHFVPPTKKVDEMLEYFQRFNTRAAVVIGEYGEVLGIVTIKDVMTFIFGEISGKMRGQEHYQQEGNNSFTVPGYMRLADFRTLTNFDIDDPLMNTIGGVTLVLFGRLPRVGEKVFSADYEITVKEVSGMRITKVRVSFGRTQEEDGSSAPAEPLEMESLAESISDESPADQEQESLDEYEDELLRESKDDDLESSEDEQTENDRPETQSAEAEDRLRKE</sequence>
<dbReference type="Gene3D" id="3.10.580.10">
    <property type="entry name" value="CBS-domain"/>
    <property type="match status" value="1"/>
</dbReference>
<evidence type="ECO:0000256" key="10">
    <source>
        <dbReference type="PROSITE-ProRule" id="PRU01193"/>
    </source>
</evidence>
<dbReference type="GO" id="GO:0005886">
    <property type="term" value="C:plasma membrane"/>
    <property type="evidence" value="ECO:0007669"/>
    <property type="project" value="UniProtKB-SubCell"/>
</dbReference>
<keyword evidence="3" id="KW-1003">Cell membrane</keyword>
<evidence type="ECO:0000256" key="7">
    <source>
        <dbReference type="ARBA" id="ARBA00023122"/>
    </source>
</evidence>
<feature type="compositionally biased region" description="Acidic residues" evidence="11">
    <location>
        <begin position="458"/>
        <end position="476"/>
    </location>
</feature>
<proteinExistence type="inferred from homology"/>
<comment type="caution">
    <text evidence="14">The sequence shown here is derived from an EMBL/GenBank/DDBJ whole genome shotgun (WGS) entry which is preliminary data.</text>
</comment>
<feature type="domain" description="CNNM transmembrane" evidence="13">
    <location>
        <begin position="16"/>
        <end position="206"/>
    </location>
</feature>
<dbReference type="SUPFAM" id="SSF56176">
    <property type="entry name" value="FAD-binding/transporter-associated domain-like"/>
    <property type="match status" value="1"/>
</dbReference>
<dbReference type="InterPro" id="IPR005170">
    <property type="entry name" value="Transptr-assoc_dom"/>
</dbReference>
<keyword evidence="8 10" id="KW-0472">Membrane</keyword>
<dbReference type="Pfam" id="PF03471">
    <property type="entry name" value="CorC_HlyC"/>
    <property type="match status" value="1"/>
</dbReference>
<dbReference type="InterPro" id="IPR044751">
    <property type="entry name" value="Ion_transp-like_CBS"/>
</dbReference>
<keyword evidence="6 10" id="KW-1133">Transmembrane helix</keyword>
<evidence type="ECO:0000259" key="12">
    <source>
        <dbReference type="PROSITE" id="PS51371"/>
    </source>
</evidence>
<evidence type="ECO:0000256" key="5">
    <source>
        <dbReference type="ARBA" id="ARBA00022737"/>
    </source>
</evidence>
<dbReference type="PANTHER" id="PTHR22777:SF32">
    <property type="entry name" value="UPF0053 INNER MEMBRANE PROTEIN YFJD"/>
    <property type="match status" value="1"/>
</dbReference>
<dbReference type="Pfam" id="PF00571">
    <property type="entry name" value="CBS"/>
    <property type="match status" value="2"/>
</dbReference>
<comment type="similarity">
    <text evidence="2">Belongs to the UPF0053 family.</text>
</comment>
<evidence type="ECO:0000256" key="8">
    <source>
        <dbReference type="ARBA" id="ARBA00023136"/>
    </source>
</evidence>
<dbReference type="SUPFAM" id="SSF54631">
    <property type="entry name" value="CBS-domain pair"/>
    <property type="match status" value="1"/>
</dbReference>
<name>A0A6A7RR99_9PROT</name>
<feature type="compositionally biased region" description="Acidic residues" evidence="11">
    <location>
        <begin position="484"/>
        <end position="495"/>
    </location>
</feature>
<dbReference type="Gene3D" id="3.30.465.10">
    <property type="match status" value="1"/>
</dbReference>
<keyword evidence="7 9" id="KW-0129">CBS domain</keyword>
<evidence type="ECO:0000256" key="1">
    <source>
        <dbReference type="ARBA" id="ARBA00004651"/>
    </source>
</evidence>
<feature type="region of interest" description="Disordered" evidence="11">
    <location>
        <begin position="434"/>
        <end position="514"/>
    </location>
</feature>
<evidence type="ECO:0008006" key="16">
    <source>
        <dbReference type="Google" id="ProtNLM"/>
    </source>
</evidence>
<dbReference type="Pfam" id="PF01595">
    <property type="entry name" value="CNNM"/>
    <property type="match status" value="1"/>
</dbReference>
<dbReference type="InterPro" id="IPR002550">
    <property type="entry name" value="CNNM"/>
</dbReference>
<feature type="domain" description="CBS" evidence="12">
    <location>
        <begin position="292"/>
        <end position="350"/>
    </location>
</feature>
<evidence type="ECO:0000256" key="4">
    <source>
        <dbReference type="ARBA" id="ARBA00022692"/>
    </source>
</evidence>
<feature type="compositionally biased region" description="Basic and acidic residues" evidence="11">
    <location>
        <begin position="496"/>
        <end position="514"/>
    </location>
</feature>
<dbReference type="InterPro" id="IPR046342">
    <property type="entry name" value="CBS_dom_sf"/>
</dbReference>
<gene>
    <name evidence="14" type="ORF">CRU78_05285</name>
</gene>
<evidence type="ECO:0000256" key="6">
    <source>
        <dbReference type="ARBA" id="ARBA00022989"/>
    </source>
</evidence>
<dbReference type="GO" id="GO:0050660">
    <property type="term" value="F:flavin adenine dinucleotide binding"/>
    <property type="evidence" value="ECO:0007669"/>
    <property type="project" value="InterPro"/>
</dbReference>
<dbReference type="CDD" id="cd04590">
    <property type="entry name" value="CBS_pair_CorC_HlyC_assoc"/>
    <property type="match status" value="1"/>
</dbReference>
<comment type="subcellular location">
    <subcellularLocation>
        <location evidence="1">Cell membrane</location>
        <topology evidence="1">Multi-pass membrane protein</topology>
    </subcellularLocation>
</comment>
<evidence type="ECO:0000256" key="11">
    <source>
        <dbReference type="SAM" id="MobiDB-lite"/>
    </source>
</evidence>